<dbReference type="EMBL" id="BAABRL010000001">
    <property type="protein sequence ID" value="GAA5494335.1"/>
    <property type="molecule type" value="Genomic_DNA"/>
</dbReference>
<evidence type="ECO:0000256" key="1">
    <source>
        <dbReference type="SAM" id="MobiDB-lite"/>
    </source>
</evidence>
<reference evidence="2 3" key="1">
    <citation type="submission" date="2024-02" db="EMBL/GenBank/DDBJ databases">
        <title>Rubritalea halochordaticola NBRC 107102.</title>
        <authorList>
            <person name="Ichikawa N."/>
            <person name="Katano-Makiyama Y."/>
            <person name="Hidaka K."/>
        </authorList>
    </citation>
    <scope>NUCLEOTIDE SEQUENCE [LARGE SCALE GENOMIC DNA]</scope>
    <source>
        <strain evidence="2 3">NBRC 107102</strain>
    </source>
</reference>
<evidence type="ECO:0000313" key="3">
    <source>
        <dbReference type="Proteomes" id="UP001424741"/>
    </source>
</evidence>
<feature type="region of interest" description="Disordered" evidence="1">
    <location>
        <begin position="26"/>
        <end position="76"/>
    </location>
</feature>
<comment type="caution">
    <text evidence="2">The sequence shown here is derived from an EMBL/GenBank/DDBJ whole genome shotgun (WGS) entry which is preliminary data.</text>
</comment>
<evidence type="ECO:0000313" key="2">
    <source>
        <dbReference type="EMBL" id="GAA5494335.1"/>
    </source>
</evidence>
<dbReference type="PROSITE" id="PS51257">
    <property type="entry name" value="PROKAR_LIPOPROTEIN"/>
    <property type="match status" value="1"/>
</dbReference>
<proteinExistence type="predicted"/>
<dbReference type="RefSeq" id="WP_346187316.1">
    <property type="nucleotide sequence ID" value="NZ_BAABRL010000001.1"/>
</dbReference>
<dbReference type="Proteomes" id="UP001424741">
    <property type="component" value="Unassembled WGS sequence"/>
</dbReference>
<feature type="compositionally biased region" description="Basic and acidic residues" evidence="1">
    <location>
        <begin position="36"/>
        <end position="70"/>
    </location>
</feature>
<organism evidence="2 3">
    <name type="scientific">Rubritalea halochordaticola</name>
    <dbReference type="NCBI Taxonomy" id="714537"/>
    <lineage>
        <taxon>Bacteria</taxon>
        <taxon>Pseudomonadati</taxon>
        <taxon>Verrucomicrobiota</taxon>
        <taxon>Verrucomicrobiia</taxon>
        <taxon>Verrucomicrobiales</taxon>
        <taxon>Rubritaleaceae</taxon>
        <taxon>Rubritalea</taxon>
    </lineage>
</organism>
<name>A0ABP9UXB0_9BACT</name>
<protein>
    <submittedName>
        <fullName evidence="2">Uncharacterized protein</fullName>
    </submittedName>
</protein>
<keyword evidence="3" id="KW-1185">Reference proteome</keyword>
<accession>A0ABP9UXB0</accession>
<gene>
    <name evidence="2" type="ORF">Rhal01_00495</name>
</gene>
<sequence length="187" mass="20443">MKIKYTVTTLLAIGLPLLSSCNDKNAEAKGGHKGHDHTSHEGHDHGSHDGHDHGDHEGHDHGSHEGHDHAVAGPNNGRMIKESQAEFLVTDSRNVQITFFNESYEAQSPEGKTVLVLTGDRSNPVEMTFKVNGNHLVSEQTIPEGNNFPTAVEIDLGGGKKFEDKFTLNLSDCPTCDNKEYACECHH</sequence>